<proteinExistence type="predicted"/>
<sequence>MDASKLSMSWTEAFYLDQGESQSNIALKTPKVRPPEPMPSPMDSAWRLPPGRATNASTSGDTSKEGIARKTSYANSVTTKPSHQISVP</sequence>
<protein>
    <submittedName>
        <fullName evidence="2">Uncharacterized protein</fullName>
    </submittedName>
</protein>
<evidence type="ECO:0000313" key="3">
    <source>
        <dbReference type="Proteomes" id="UP000823775"/>
    </source>
</evidence>
<dbReference type="EMBL" id="JACEIK010010034">
    <property type="protein sequence ID" value="MCE3214893.1"/>
    <property type="molecule type" value="Genomic_DNA"/>
</dbReference>
<reference evidence="2 3" key="1">
    <citation type="journal article" date="2021" name="BMC Genomics">
        <title>Datura genome reveals duplications of psychoactive alkaloid biosynthetic genes and high mutation rate following tissue culture.</title>
        <authorList>
            <person name="Rajewski A."/>
            <person name="Carter-House D."/>
            <person name="Stajich J."/>
            <person name="Litt A."/>
        </authorList>
    </citation>
    <scope>NUCLEOTIDE SEQUENCE [LARGE SCALE GENOMIC DNA]</scope>
    <source>
        <strain evidence="2">AR-01</strain>
    </source>
</reference>
<feature type="compositionally biased region" description="Polar residues" evidence="1">
    <location>
        <begin position="72"/>
        <end position="88"/>
    </location>
</feature>
<evidence type="ECO:0000256" key="1">
    <source>
        <dbReference type="SAM" id="MobiDB-lite"/>
    </source>
</evidence>
<accession>A0ABS8WS77</accession>
<name>A0ABS8WS77_DATST</name>
<organism evidence="2 3">
    <name type="scientific">Datura stramonium</name>
    <name type="common">Jimsonweed</name>
    <name type="synonym">Common thornapple</name>
    <dbReference type="NCBI Taxonomy" id="4076"/>
    <lineage>
        <taxon>Eukaryota</taxon>
        <taxon>Viridiplantae</taxon>
        <taxon>Streptophyta</taxon>
        <taxon>Embryophyta</taxon>
        <taxon>Tracheophyta</taxon>
        <taxon>Spermatophyta</taxon>
        <taxon>Magnoliopsida</taxon>
        <taxon>eudicotyledons</taxon>
        <taxon>Gunneridae</taxon>
        <taxon>Pentapetalae</taxon>
        <taxon>asterids</taxon>
        <taxon>lamiids</taxon>
        <taxon>Solanales</taxon>
        <taxon>Solanaceae</taxon>
        <taxon>Solanoideae</taxon>
        <taxon>Datureae</taxon>
        <taxon>Datura</taxon>
    </lineage>
</organism>
<dbReference type="Proteomes" id="UP000823775">
    <property type="component" value="Unassembled WGS sequence"/>
</dbReference>
<evidence type="ECO:0000313" key="2">
    <source>
        <dbReference type="EMBL" id="MCE3214893.1"/>
    </source>
</evidence>
<comment type="caution">
    <text evidence="2">The sequence shown here is derived from an EMBL/GenBank/DDBJ whole genome shotgun (WGS) entry which is preliminary data.</text>
</comment>
<keyword evidence="3" id="KW-1185">Reference proteome</keyword>
<gene>
    <name evidence="2" type="ORF">HAX54_000220</name>
</gene>
<feature type="region of interest" description="Disordered" evidence="1">
    <location>
        <begin position="29"/>
        <end position="88"/>
    </location>
</feature>